<dbReference type="InterPro" id="IPR048924">
    <property type="entry name" value="BAHCC1-like_Tudor"/>
</dbReference>
<dbReference type="AlphaFoldDB" id="A0A2G8LJQ6"/>
<dbReference type="Proteomes" id="UP000230750">
    <property type="component" value="Unassembled WGS sequence"/>
</dbReference>
<dbReference type="PANTHER" id="PTHR12505">
    <property type="entry name" value="PHD FINGER TRANSCRIPTION FACTOR"/>
    <property type="match status" value="1"/>
</dbReference>
<reference evidence="3 4" key="1">
    <citation type="journal article" date="2017" name="PLoS Biol.">
        <title>The sea cucumber genome provides insights into morphological evolution and visceral regeneration.</title>
        <authorList>
            <person name="Zhang X."/>
            <person name="Sun L."/>
            <person name="Yuan J."/>
            <person name="Sun Y."/>
            <person name="Gao Y."/>
            <person name="Zhang L."/>
            <person name="Li S."/>
            <person name="Dai H."/>
            <person name="Hamel J.F."/>
            <person name="Liu C."/>
            <person name="Yu Y."/>
            <person name="Liu S."/>
            <person name="Lin W."/>
            <person name="Guo K."/>
            <person name="Jin S."/>
            <person name="Xu P."/>
            <person name="Storey K.B."/>
            <person name="Huan P."/>
            <person name="Zhang T."/>
            <person name="Zhou Y."/>
            <person name="Zhang J."/>
            <person name="Lin C."/>
            <person name="Li X."/>
            <person name="Xing L."/>
            <person name="Huo D."/>
            <person name="Sun M."/>
            <person name="Wang L."/>
            <person name="Mercier A."/>
            <person name="Li F."/>
            <person name="Yang H."/>
            <person name="Xiang J."/>
        </authorList>
    </citation>
    <scope>NUCLEOTIDE SEQUENCE [LARGE SCALE GENOMIC DNA]</scope>
    <source>
        <strain evidence="3">Shaxun</strain>
        <tissue evidence="3">Muscle</tissue>
    </source>
</reference>
<evidence type="ECO:0000313" key="3">
    <source>
        <dbReference type="EMBL" id="PIK60487.1"/>
    </source>
</evidence>
<dbReference type="Pfam" id="PF21744">
    <property type="entry name" value="BAHCC1-like_Tudor"/>
    <property type="match status" value="1"/>
</dbReference>
<organism evidence="3 4">
    <name type="scientific">Stichopus japonicus</name>
    <name type="common">Sea cucumber</name>
    <dbReference type="NCBI Taxonomy" id="307972"/>
    <lineage>
        <taxon>Eukaryota</taxon>
        <taxon>Metazoa</taxon>
        <taxon>Echinodermata</taxon>
        <taxon>Eleutherozoa</taxon>
        <taxon>Echinozoa</taxon>
        <taxon>Holothuroidea</taxon>
        <taxon>Aspidochirotacea</taxon>
        <taxon>Aspidochirotida</taxon>
        <taxon>Stichopodidae</taxon>
        <taxon>Apostichopus</taxon>
    </lineage>
</organism>
<keyword evidence="4" id="KW-1185">Reference proteome</keyword>
<comment type="caution">
    <text evidence="3">The sequence shown here is derived from an EMBL/GenBank/DDBJ whole genome shotgun (WGS) entry which is preliminary data.</text>
</comment>
<sequence>MVSVEFDDGDSGRIPLSHVRMLPQDYPIISDLGSSSIPLERRLRQRNTETGSAQDDMKEEDDTRNRRRRGPKTKSGGSKIRKKKELPEMGVMRYFYLTVLPWSSHHGDGSQRLNRRLRTLSQRSWQARVDLLRRVEGDLGK</sequence>
<gene>
    <name evidence="3" type="ORF">BSL78_02596</name>
</gene>
<evidence type="ECO:0000259" key="2">
    <source>
        <dbReference type="Pfam" id="PF21744"/>
    </source>
</evidence>
<protein>
    <submittedName>
        <fullName evidence="3">Putative trinucleotide repeat-containing protein 18 protein isoform X 4</fullName>
    </submittedName>
</protein>
<feature type="region of interest" description="Disordered" evidence="1">
    <location>
        <begin position="31"/>
        <end position="85"/>
    </location>
</feature>
<feature type="domain" description="BAHCC1-like Tudor" evidence="2">
    <location>
        <begin position="1"/>
        <end position="27"/>
    </location>
</feature>
<evidence type="ECO:0000313" key="4">
    <source>
        <dbReference type="Proteomes" id="UP000230750"/>
    </source>
</evidence>
<dbReference type="EMBL" id="MRZV01000055">
    <property type="protein sequence ID" value="PIK60487.1"/>
    <property type="molecule type" value="Genomic_DNA"/>
</dbReference>
<evidence type="ECO:0000256" key="1">
    <source>
        <dbReference type="SAM" id="MobiDB-lite"/>
    </source>
</evidence>
<dbReference type="PANTHER" id="PTHR12505:SF24">
    <property type="entry name" value="PROTEIN WINGED EYE"/>
    <property type="match status" value="1"/>
</dbReference>
<accession>A0A2G8LJQ6</accession>
<proteinExistence type="predicted"/>
<name>A0A2G8LJQ6_STIJA</name>
<dbReference type="InterPro" id="IPR052429">
    <property type="entry name" value="BAH_domain_protein"/>
</dbReference>
<dbReference type="OrthoDB" id="6426227at2759"/>